<dbReference type="EMBL" id="FOFX01000027">
    <property type="protein sequence ID" value="SEQ20662.1"/>
    <property type="molecule type" value="Genomic_DNA"/>
</dbReference>
<protein>
    <submittedName>
        <fullName evidence="2">Uncharacterized protein</fullName>
    </submittedName>
</protein>
<dbReference type="Proteomes" id="UP000181998">
    <property type="component" value="Unassembled WGS sequence"/>
</dbReference>
<keyword evidence="1" id="KW-0812">Transmembrane</keyword>
<keyword evidence="1" id="KW-0472">Membrane</keyword>
<sequence>MLSEWLSMRYCLHGRAQNYATANLLLVVTGCVASVLIALLVVFVNRRAYRRLEELEDT</sequence>
<reference evidence="2 3" key="1">
    <citation type="submission" date="2016-10" db="EMBL/GenBank/DDBJ databases">
        <authorList>
            <person name="de Groot N.N."/>
        </authorList>
    </citation>
    <scope>NUCLEOTIDE SEQUENCE [LARGE SCALE GENOMIC DNA]</scope>
    <source>
        <strain evidence="2 3">Nm9</strain>
    </source>
</reference>
<accession>A0A1H9E4W8</accession>
<gene>
    <name evidence="2" type="ORF">SAMN05421510_102732</name>
</gene>
<keyword evidence="1" id="KW-1133">Transmembrane helix</keyword>
<feature type="transmembrane region" description="Helical" evidence="1">
    <location>
        <begin position="20"/>
        <end position="44"/>
    </location>
</feature>
<name>A0A1H9E4W8_9PROT</name>
<organism evidence="2 3">
    <name type="scientific">Nitrosomonas ureae</name>
    <dbReference type="NCBI Taxonomy" id="44577"/>
    <lineage>
        <taxon>Bacteria</taxon>
        <taxon>Pseudomonadati</taxon>
        <taxon>Pseudomonadota</taxon>
        <taxon>Betaproteobacteria</taxon>
        <taxon>Nitrosomonadales</taxon>
        <taxon>Nitrosomonadaceae</taxon>
        <taxon>Nitrosomonas</taxon>
    </lineage>
</organism>
<evidence type="ECO:0000256" key="1">
    <source>
        <dbReference type="SAM" id="Phobius"/>
    </source>
</evidence>
<proteinExistence type="predicted"/>
<evidence type="ECO:0000313" key="2">
    <source>
        <dbReference type="EMBL" id="SEQ20662.1"/>
    </source>
</evidence>
<dbReference type="AlphaFoldDB" id="A0A1H9E4W8"/>
<evidence type="ECO:0000313" key="3">
    <source>
        <dbReference type="Proteomes" id="UP000181998"/>
    </source>
</evidence>